<dbReference type="AlphaFoldDB" id="A0A2P5SVP5"/>
<comment type="function">
    <text evidence="4">Accelerates the degradation of transcripts by removing pyrophosphate from the 5'-end of triphosphorylated RNA, leading to a more labile monophosphorylated state that can stimulate subsequent ribonuclease cleavage.</text>
</comment>
<dbReference type="NCBIfam" id="NF001934">
    <property type="entry name" value="PRK00714.1-1"/>
    <property type="match status" value="1"/>
</dbReference>
<organism evidence="6 7">
    <name type="scientific">Candidatus Pantoea edessiphila</name>
    <dbReference type="NCBI Taxonomy" id="2044610"/>
    <lineage>
        <taxon>Bacteria</taxon>
        <taxon>Pseudomonadati</taxon>
        <taxon>Pseudomonadota</taxon>
        <taxon>Gammaproteobacteria</taxon>
        <taxon>Enterobacterales</taxon>
        <taxon>Erwiniaceae</taxon>
        <taxon>Pantoea</taxon>
    </lineage>
</organism>
<dbReference type="InterPro" id="IPR022927">
    <property type="entry name" value="RppH"/>
</dbReference>
<keyword evidence="7" id="KW-1185">Reference proteome</keyword>
<dbReference type="InterPro" id="IPR020476">
    <property type="entry name" value="Nudix_hydrolase"/>
</dbReference>
<comment type="cofactor">
    <cofactor evidence="2">
        <name>Mg(2+)</name>
        <dbReference type="ChEBI" id="CHEBI:18420"/>
    </cofactor>
</comment>
<dbReference type="CDD" id="cd03671">
    <property type="entry name" value="NUDIX_Ap4A_hydrolase_plant_like"/>
    <property type="match status" value="1"/>
</dbReference>
<evidence type="ECO:0000313" key="6">
    <source>
        <dbReference type="EMBL" id="PPI86403.1"/>
    </source>
</evidence>
<dbReference type="PRINTS" id="PR00502">
    <property type="entry name" value="NUDIXFAMILY"/>
</dbReference>
<dbReference type="SUPFAM" id="SSF55811">
    <property type="entry name" value="Nudix"/>
    <property type="match status" value="1"/>
</dbReference>
<evidence type="ECO:0000256" key="3">
    <source>
        <dbReference type="ARBA" id="ARBA00022801"/>
    </source>
</evidence>
<evidence type="ECO:0000259" key="5">
    <source>
        <dbReference type="PROSITE" id="PS51462"/>
    </source>
</evidence>
<dbReference type="EMBL" id="PDKU01000004">
    <property type="protein sequence ID" value="PPI86403.1"/>
    <property type="molecule type" value="Genomic_DNA"/>
</dbReference>
<dbReference type="GO" id="GO:0006402">
    <property type="term" value="P:mRNA catabolic process"/>
    <property type="evidence" value="ECO:0007669"/>
    <property type="project" value="TreeGrafter"/>
</dbReference>
<dbReference type="PANTHER" id="PTHR23114">
    <property type="entry name" value="M7GPPPN-MRNA HYDROLASE"/>
    <property type="match status" value="1"/>
</dbReference>
<dbReference type="GO" id="GO:0034353">
    <property type="term" value="F:mRNA 5'-diphosphatase activity"/>
    <property type="evidence" value="ECO:0007669"/>
    <property type="project" value="TreeGrafter"/>
</dbReference>
<accession>A0A2P5SVP5</accession>
<dbReference type="InterPro" id="IPR020084">
    <property type="entry name" value="NUDIX_hydrolase_CS"/>
</dbReference>
<dbReference type="PANTHER" id="PTHR23114:SF17">
    <property type="entry name" value="M7GPPPN-MRNA HYDROLASE"/>
    <property type="match status" value="1"/>
</dbReference>
<keyword evidence="3 4" id="KW-0378">Hydrolase</keyword>
<evidence type="ECO:0000256" key="2">
    <source>
        <dbReference type="ARBA" id="ARBA00001946"/>
    </source>
</evidence>
<dbReference type="NCBIfam" id="NF001938">
    <property type="entry name" value="PRK00714.1-5"/>
    <property type="match status" value="1"/>
</dbReference>
<name>A0A2P5SVP5_9GAMM</name>
<comment type="cofactor">
    <cofactor evidence="1">
        <name>Mn(2+)</name>
        <dbReference type="ChEBI" id="CHEBI:29035"/>
    </cofactor>
</comment>
<dbReference type="Pfam" id="PF00293">
    <property type="entry name" value="NUDIX"/>
    <property type="match status" value="1"/>
</dbReference>
<dbReference type="NCBIfam" id="NF001937">
    <property type="entry name" value="PRK00714.1-4"/>
    <property type="match status" value="1"/>
</dbReference>
<gene>
    <name evidence="4" type="primary">rppH</name>
    <name evidence="4" type="synonym">nudH</name>
    <name evidence="6" type="ORF">CRV10_02915</name>
</gene>
<dbReference type="RefSeq" id="WP_136130346.1">
    <property type="nucleotide sequence ID" value="NZ_PDKU01000004.1"/>
</dbReference>
<sequence>MIDDYGYRLNVGFIICNMQKKLLWAKRSKQKFWQFPQGGVNYGETIKKAMYRELFEEIGLYRQDVRILAHNDNWLSYKLPKKLIRYDVEPLCIGQKQQWFLLQLLTDESNIDINCSKLPEFDDWKWVNFWYPLSHIVSFKREVYRIVMNNFFHIMELVK</sequence>
<evidence type="ECO:0000256" key="1">
    <source>
        <dbReference type="ARBA" id="ARBA00001936"/>
    </source>
</evidence>
<dbReference type="OrthoDB" id="9816040at2"/>
<dbReference type="GO" id="GO:0005737">
    <property type="term" value="C:cytoplasm"/>
    <property type="evidence" value="ECO:0007669"/>
    <property type="project" value="TreeGrafter"/>
</dbReference>
<reference evidence="6 7" key="1">
    <citation type="journal article" date="2018" name="Genome Biol. Evol.">
        <title>Cladogenesis and Genomic Streamlining in Extracellular Endosymbionts of Tropical Stink Bugs.</title>
        <authorList>
            <person name="Otero-Bravo A."/>
            <person name="Goffredi S."/>
            <person name="Sabree Z.L."/>
        </authorList>
    </citation>
    <scope>NUCLEOTIDE SEQUENCE [LARGE SCALE GENOMIC DNA]</scope>
    <source>
        <strain evidence="6 7">SoEL</strain>
    </source>
</reference>
<feature type="domain" description="Nudix hydrolase" evidence="5">
    <location>
        <begin position="6"/>
        <end position="149"/>
    </location>
</feature>
<dbReference type="EC" id="3.6.1.-" evidence="4"/>
<dbReference type="PROSITE" id="PS00893">
    <property type="entry name" value="NUDIX_BOX"/>
    <property type="match status" value="1"/>
</dbReference>
<comment type="caution">
    <text evidence="6">The sequence shown here is derived from an EMBL/GenBank/DDBJ whole genome shotgun (WGS) entry which is preliminary data.</text>
</comment>
<dbReference type="PROSITE" id="PS51462">
    <property type="entry name" value="NUDIX"/>
    <property type="match status" value="1"/>
</dbReference>
<protein>
    <recommendedName>
        <fullName evidence="4">RNA pyrophosphohydrolase</fullName>
        <ecNumber evidence="4">3.6.1.-</ecNumber>
    </recommendedName>
    <alternativeName>
        <fullName evidence="4">(Di)nucleoside polyphosphate hydrolase</fullName>
    </alternativeName>
</protein>
<dbReference type="InterPro" id="IPR015797">
    <property type="entry name" value="NUDIX_hydrolase-like_dom_sf"/>
</dbReference>
<dbReference type="InterPro" id="IPR000086">
    <property type="entry name" value="NUDIX_hydrolase_dom"/>
</dbReference>
<dbReference type="HAMAP" id="MF_00298">
    <property type="entry name" value="Nudix_RppH"/>
    <property type="match status" value="1"/>
</dbReference>
<feature type="short sequence motif" description="Nudix box" evidence="4">
    <location>
        <begin position="38"/>
        <end position="59"/>
    </location>
</feature>
<evidence type="ECO:0000256" key="4">
    <source>
        <dbReference type="HAMAP-Rule" id="MF_00298"/>
    </source>
</evidence>
<proteinExistence type="inferred from homology"/>
<comment type="similarity">
    <text evidence="4">Belongs to the Nudix hydrolase family. RppH subfamily.</text>
</comment>
<dbReference type="Proteomes" id="UP000296144">
    <property type="component" value="Unassembled WGS sequence"/>
</dbReference>
<dbReference type="Gene3D" id="3.90.79.10">
    <property type="entry name" value="Nucleoside Triphosphate Pyrophosphohydrolase"/>
    <property type="match status" value="1"/>
</dbReference>
<comment type="cofactor">
    <cofactor evidence="4">
        <name>a divalent metal cation</name>
        <dbReference type="ChEBI" id="CHEBI:60240"/>
    </cofactor>
</comment>
<evidence type="ECO:0000313" key="7">
    <source>
        <dbReference type="Proteomes" id="UP000296144"/>
    </source>
</evidence>